<dbReference type="SUPFAM" id="SSF46565">
    <property type="entry name" value="Chaperone J-domain"/>
    <property type="match status" value="1"/>
</dbReference>
<feature type="coiled-coil region" evidence="6">
    <location>
        <begin position="87"/>
        <end position="160"/>
    </location>
</feature>
<comment type="subcellular location">
    <subcellularLocation>
        <location evidence="2">Cytoplasm</location>
    </subcellularLocation>
    <subcellularLocation>
        <location evidence="1">Nucleus</location>
    </subcellularLocation>
</comment>
<evidence type="ECO:0000313" key="8">
    <source>
        <dbReference type="EMBL" id="VDO26117.1"/>
    </source>
</evidence>
<accession>A0A183GZ74</accession>
<keyword evidence="6" id="KW-0175">Coiled coil</keyword>
<dbReference type="GO" id="GO:0005681">
    <property type="term" value="C:spliceosomal complex"/>
    <property type="evidence" value="ECO:0007669"/>
    <property type="project" value="TreeGrafter"/>
</dbReference>
<dbReference type="GO" id="GO:0005737">
    <property type="term" value="C:cytoplasm"/>
    <property type="evidence" value="ECO:0007669"/>
    <property type="project" value="UniProtKB-SubCell"/>
</dbReference>
<dbReference type="EMBL" id="UZAJ01000185">
    <property type="protein sequence ID" value="VDO26117.1"/>
    <property type="molecule type" value="Genomic_DNA"/>
</dbReference>
<dbReference type="PANTHER" id="PTHR44313:SF1">
    <property type="entry name" value="DNAJ HOMOLOG SUBFAMILY C MEMBER 17"/>
    <property type="match status" value="1"/>
</dbReference>
<reference evidence="8 9" key="2">
    <citation type="submission" date="2018-11" db="EMBL/GenBank/DDBJ databases">
        <authorList>
            <consortium name="Pathogen Informatics"/>
        </authorList>
    </citation>
    <scope>NUCLEOTIDE SEQUENCE [LARGE SCALE GENOMIC DNA]</scope>
</reference>
<feature type="domain" description="J" evidence="7">
    <location>
        <begin position="10"/>
        <end position="76"/>
    </location>
</feature>
<evidence type="ECO:0000313" key="10">
    <source>
        <dbReference type="WBParaSite" id="OFLC_0000053301-mRNA-1"/>
    </source>
</evidence>
<name>A0A183GZ74_9BILA</name>
<dbReference type="Pfam" id="PF00076">
    <property type="entry name" value="RRM_1"/>
    <property type="match status" value="1"/>
</dbReference>
<dbReference type="CDD" id="cd12429">
    <property type="entry name" value="RRM_DNAJC17"/>
    <property type="match status" value="1"/>
</dbReference>
<dbReference type="PANTHER" id="PTHR44313">
    <property type="entry name" value="DNAJ HOMOLOG SUBFAMILY C MEMBER 17"/>
    <property type="match status" value="1"/>
</dbReference>
<reference evidence="10" key="1">
    <citation type="submission" date="2016-06" db="UniProtKB">
        <authorList>
            <consortium name="WormBaseParasite"/>
        </authorList>
    </citation>
    <scope>IDENTIFICATION</scope>
</reference>
<dbReference type="InterPro" id="IPR034254">
    <property type="entry name" value="DNAJC17_RRM"/>
</dbReference>
<dbReference type="Gene3D" id="1.10.287.110">
    <property type="entry name" value="DnaJ domain"/>
    <property type="match status" value="1"/>
</dbReference>
<dbReference type="InterPro" id="IPR052094">
    <property type="entry name" value="Pre-mRNA-splicing_ERAD"/>
</dbReference>
<keyword evidence="3" id="KW-0963">Cytoplasm</keyword>
<dbReference type="Pfam" id="PF00226">
    <property type="entry name" value="DnaJ"/>
    <property type="match status" value="1"/>
</dbReference>
<dbReference type="GO" id="GO:0003723">
    <property type="term" value="F:RNA binding"/>
    <property type="evidence" value="ECO:0007669"/>
    <property type="project" value="InterPro"/>
</dbReference>
<evidence type="ECO:0000256" key="2">
    <source>
        <dbReference type="ARBA" id="ARBA00004496"/>
    </source>
</evidence>
<dbReference type="WBParaSite" id="OFLC_0000053301-mRNA-1">
    <property type="protein sequence ID" value="OFLC_0000053301-mRNA-1"/>
    <property type="gene ID" value="OFLC_0000053301"/>
</dbReference>
<keyword evidence="5" id="KW-0539">Nucleus</keyword>
<dbReference type="PROSITE" id="PS50076">
    <property type="entry name" value="DNAJ_2"/>
    <property type="match status" value="1"/>
</dbReference>
<dbReference type="SUPFAM" id="SSF54928">
    <property type="entry name" value="RNA-binding domain, RBD"/>
    <property type="match status" value="1"/>
</dbReference>
<sequence length="298" mass="34602">MAGNCSIDFDPYELLDLKPGCTDAQIVKAFRKAALKWHPDKNPNRKQTAQEMFLKISKAFELLSDASARAAYDQILAARTARSVYIQRRQKNESEKRRKLREELERREANVLNAQHDEEKAKRELEKEIERLRKEGSKLLQRERENIEREIHKNATMEEQSDDKRLLARYKLKWKRENNRCDYDEDDFKELFSKYGHISDIIVSSGNKGMAILEFDELLDMDGVEKETGKPDVPITVICLLKSPALLKNLAFKVQSNRPIERSMTSVEFADFEAEVLATMMAGSKRKADDGKNKFDRL</sequence>
<dbReference type="InterPro" id="IPR035979">
    <property type="entry name" value="RBD_domain_sf"/>
</dbReference>
<evidence type="ECO:0000259" key="7">
    <source>
        <dbReference type="PROSITE" id="PS50076"/>
    </source>
</evidence>
<organism evidence="10">
    <name type="scientific">Onchocerca flexuosa</name>
    <dbReference type="NCBI Taxonomy" id="387005"/>
    <lineage>
        <taxon>Eukaryota</taxon>
        <taxon>Metazoa</taxon>
        <taxon>Ecdysozoa</taxon>
        <taxon>Nematoda</taxon>
        <taxon>Chromadorea</taxon>
        <taxon>Rhabditida</taxon>
        <taxon>Spirurina</taxon>
        <taxon>Spiruromorpha</taxon>
        <taxon>Filarioidea</taxon>
        <taxon>Onchocercidae</taxon>
        <taxon>Onchocerca</taxon>
    </lineage>
</organism>
<evidence type="ECO:0000256" key="4">
    <source>
        <dbReference type="ARBA" id="ARBA00023186"/>
    </source>
</evidence>
<dbReference type="SMART" id="SM00271">
    <property type="entry name" value="DnaJ"/>
    <property type="match status" value="1"/>
</dbReference>
<dbReference type="InterPro" id="IPR036869">
    <property type="entry name" value="J_dom_sf"/>
</dbReference>
<proteinExistence type="predicted"/>
<dbReference type="CDD" id="cd06257">
    <property type="entry name" value="DnaJ"/>
    <property type="match status" value="1"/>
</dbReference>
<dbReference type="InterPro" id="IPR000504">
    <property type="entry name" value="RRM_dom"/>
</dbReference>
<dbReference type="PRINTS" id="PR00625">
    <property type="entry name" value="JDOMAIN"/>
</dbReference>
<dbReference type="GO" id="GO:0000390">
    <property type="term" value="P:spliceosomal complex disassembly"/>
    <property type="evidence" value="ECO:0007669"/>
    <property type="project" value="TreeGrafter"/>
</dbReference>
<keyword evidence="9" id="KW-1185">Reference proteome</keyword>
<protein>
    <submittedName>
        <fullName evidence="10">J domain-containing protein</fullName>
    </submittedName>
</protein>
<dbReference type="AlphaFoldDB" id="A0A183GZ74"/>
<evidence type="ECO:0000256" key="5">
    <source>
        <dbReference type="ARBA" id="ARBA00023242"/>
    </source>
</evidence>
<dbReference type="Proteomes" id="UP000267606">
    <property type="component" value="Unassembled WGS sequence"/>
</dbReference>
<gene>
    <name evidence="8" type="ORF">OFLC_LOCUS534</name>
</gene>
<dbReference type="STRING" id="387005.A0A183GZ74"/>
<keyword evidence="4" id="KW-0143">Chaperone</keyword>
<evidence type="ECO:0000313" key="9">
    <source>
        <dbReference type="Proteomes" id="UP000267606"/>
    </source>
</evidence>
<dbReference type="InterPro" id="IPR001623">
    <property type="entry name" value="DnaJ_domain"/>
</dbReference>
<evidence type="ECO:0000256" key="3">
    <source>
        <dbReference type="ARBA" id="ARBA00022490"/>
    </source>
</evidence>
<evidence type="ECO:0000256" key="1">
    <source>
        <dbReference type="ARBA" id="ARBA00004123"/>
    </source>
</evidence>
<evidence type="ECO:0000256" key="6">
    <source>
        <dbReference type="SAM" id="Coils"/>
    </source>
</evidence>
<dbReference type="Gene3D" id="3.30.70.330">
    <property type="match status" value="1"/>
</dbReference>
<dbReference type="InterPro" id="IPR012677">
    <property type="entry name" value="Nucleotide-bd_a/b_plait_sf"/>
</dbReference>